<protein>
    <submittedName>
        <fullName evidence="1">Uncharacterized protein</fullName>
    </submittedName>
</protein>
<keyword evidence="2" id="KW-1185">Reference proteome</keyword>
<organism evidence="1 2">
    <name type="scientific">Vibrio aquimaris</name>
    <dbReference type="NCBI Taxonomy" id="2587862"/>
    <lineage>
        <taxon>Bacteria</taxon>
        <taxon>Pseudomonadati</taxon>
        <taxon>Pseudomonadota</taxon>
        <taxon>Gammaproteobacteria</taxon>
        <taxon>Vibrionales</taxon>
        <taxon>Vibrionaceae</taxon>
        <taxon>Vibrio</taxon>
    </lineage>
</organism>
<evidence type="ECO:0000313" key="2">
    <source>
        <dbReference type="Proteomes" id="UP000326936"/>
    </source>
</evidence>
<dbReference type="Proteomes" id="UP000326936">
    <property type="component" value="Chromosome"/>
</dbReference>
<reference evidence="1 2" key="1">
    <citation type="submission" date="2019-10" db="EMBL/GenBank/DDBJ databases">
        <title>Complete genome sequence of Vibrio sp. strain THAF100, isolated from non-filtered water from the water column of tank 6 of a marine aquarium containing stony-coral fragments. Water maintained at 26 degree C.</title>
        <authorList>
            <person name="Ruckert C."/>
            <person name="Franco A."/>
            <person name="Kalinowski J."/>
            <person name="Glaeser S."/>
        </authorList>
    </citation>
    <scope>NUCLEOTIDE SEQUENCE [LARGE SCALE GENOMIC DNA]</scope>
    <source>
        <strain evidence="1 2">THAF100</strain>
    </source>
</reference>
<name>A0A5P9CH37_9VIBR</name>
<dbReference type="KEGG" id="vaq:FIV01_00130"/>
<gene>
    <name evidence="1" type="ORF">FIV01_00130</name>
</gene>
<evidence type="ECO:0000313" key="1">
    <source>
        <dbReference type="EMBL" id="QFT24872.1"/>
    </source>
</evidence>
<sequence>MKSKVTQIYFVLYDYLLVNVKQSNSTGFIFLSLVLVKEEFLF</sequence>
<proteinExistence type="predicted"/>
<dbReference type="EMBL" id="CP045350">
    <property type="protein sequence ID" value="QFT24872.1"/>
    <property type="molecule type" value="Genomic_DNA"/>
</dbReference>
<accession>A0A5P9CH37</accession>
<dbReference type="AlphaFoldDB" id="A0A5P9CH37"/>